<evidence type="ECO:0000313" key="2">
    <source>
        <dbReference type="Proteomes" id="UP001279734"/>
    </source>
</evidence>
<keyword evidence="2" id="KW-1185">Reference proteome</keyword>
<dbReference type="InterPro" id="IPR036410">
    <property type="entry name" value="HSP_DnaJ_Cys-rich_dom_sf"/>
</dbReference>
<dbReference type="SUPFAM" id="SSF57938">
    <property type="entry name" value="DnaJ/Hsp40 cysteine-rich domain"/>
    <property type="match status" value="1"/>
</dbReference>
<accession>A0AAD3TH49</accession>
<gene>
    <name evidence="1" type="ORF">Nepgr_030937</name>
</gene>
<organism evidence="1 2">
    <name type="scientific">Nepenthes gracilis</name>
    <name type="common">Slender pitcher plant</name>
    <dbReference type="NCBI Taxonomy" id="150966"/>
    <lineage>
        <taxon>Eukaryota</taxon>
        <taxon>Viridiplantae</taxon>
        <taxon>Streptophyta</taxon>
        <taxon>Embryophyta</taxon>
        <taxon>Tracheophyta</taxon>
        <taxon>Spermatophyta</taxon>
        <taxon>Magnoliopsida</taxon>
        <taxon>eudicotyledons</taxon>
        <taxon>Gunneridae</taxon>
        <taxon>Pentapetalae</taxon>
        <taxon>Caryophyllales</taxon>
        <taxon>Nepenthaceae</taxon>
        <taxon>Nepenthes</taxon>
    </lineage>
</organism>
<dbReference type="EMBL" id="BSYO01000035">
    <property type="protein sequence ID" value="GMH29094.1"/>
    <property type="molecule type" value="Genomic_DNA"/>
</dbReference>
<comment type="caution">
    <text evidence="1">The sequence shown here is derived from an EMBL/GenBank/DDBJ whole genome shotgun (WGS) entry which is preliminary data.</text>
</comment>
<dbReference type="AlphaFoldDB" id="A0AAD3TH49"/>
<sequence length="234" mass="24948">MDAALISSATQLSLFQGSYHGHKISGFQRRIVASATKMLNGRISCNGSHRAGCRSAASVGDMHGRSSLESLFCYNKANPNEIIEKPVGLSIAEKLIGENLQCPRCHAKGAVLCITCSGSGLYVDSILESQGIMVKVRCLGCGGTGNIMCAECGGRAIGLKLSPRKRQNWFGALQHEVAGAKPQEIAGENGRFDILDAFTICSTGAVKCHNKEREVCYVKVGVSQKMKNKARDGP</sequence>
<dbReference type="PANTHER" id="PTHR15852">
    <property type="entry name" value="PLASTID TRANSCRIPTIONALLY ACTIVE PROTEIN"/>
    <property type="match status" value="1"/>
</dbReference>
<proteinExistence type="predicted"/>
<protein>
    <submittedName>
        <fullName evidence="1">Uncharacterized protein</fullName>
    </submittedName>
</protein>
<dbReference type="Proteomes" id="UP001279734">
    <property type="component" value="Unassembled WGS sequence"/>
</dbReference>
<reference evidence="1" key="1">
    <citation type="submission" date="2023-05" db="EMBL/GenBank/DDBJ databases">
        <title>Nepenthes gracilis genome sequencing.</title>
        <authorList>
            <person name="Fukushima K."/>
        </authorList>
    </citation>
    <scope>NUCLEOTIDE SEQUENCE</scope>
    <source>
        <strain evidence="1">SING2019-196</strain>
    </source>
</reference>
<dbReference type="PANTHER" id="PTHR15852:SF13">
    <property type="entry name" value="DNAJ_HSP40 CYSTEINE-RICH DOMAIN SUPERFAMILY PROTEIN"/>
    <property type="match status" value="1"/>
</dbReference>
<name>A0AAD3TH49_NEPGR</name>
<evidence type="ECO:0000313" key="1">
    <source>
        <dbReference type="EMBL" id="GMH29094.1"/>
    </source>
</evidence>